<dbReference type="GO" id="GO:0006865">
    <property type="term" value="P:amino acid transport"/>
    <property type="evidence" value="ECO:0007669"/>
    <property type="project" value="UniProtKB-KW"/>
</dbReference>
<dbReference type="AlphaFoldDB" id="E3D0P0"/>
<evidence type="ECO:0000256" key="4">
    <source>
        <dbReference type="ARBA" id="ARBA00022970"/>
    </source>
</evidence>
<dbReference type="PaxDb" id="584708-Apau_1442"/>
<dbReference type="eggNOG" id="COG0683">
    <property type="taxonomic scope" value="Bacteria"/>
</dbReference>
<keyword evidence="8" id="KW-1185">Reference proteome</keyword>
<evidence type="ECO:0000256" key="3">
    <source>
        <dbReference type="ARBA" id="ARBA00022729"/>
    </source>
</evidence>
<evidence type="ECO:0000313" key="8">
    <source>
        <dbReference type="Proteomes" id="UP000005096"/>
    </source>
</evidence>
<proteinExistence type="inferred from homology"/>
<name>E3D0P0_9BACT</name>
<dbReference type="InterPro" id="IPR028082">
    <property type="entry name" value="Peripla_BP_I"/>
</dbReference>
<sequence>MKGLRLVMGAACGVLLLAGAALAADTVKIGLLAPVTGFAAADGESMVNSVKLAVEQVNAQGGVLGKKVELICYDDAADPKQSVALAQKLIGQDKVIAMVGGSYSMPTRAIAPIFDDEEVPFVAAYAIHPDVTKGDYTFRNGFLGMVEGQAAAYTAVKLLKGSKLAILTSDNDFGRTLAEGFKAYLKEYAPQAKLVLAQTYPMSEKDFKAYLSKIKEAKPDVVFASGYYFQTGPILKQAREMGITAHFVGEEGADSPKTIEIAGKASEGLVIVTNLNRDDKRPVVQNYLQQYRSKFKLEPDMVGASGYDAFMILVDAMKSAKSLDRKAIRDAVAKTSNYNGLTGIIKGFDKVGEVIKPVQVQIVRNGKFRYFGVVDDPKLVTP</sequence>
<gene>
    <name evidence="7" type="ORF">Apau_1442</name>
</gene>
<dbReference type="EMBL" id="CM001022">
    <property type="protein sequence ID" value="EFQ23861.1"/>
    <property type="molecule type" value="Genomic_DNA"/>
</dbReference>
<evidence type="ECO:0000256" key="2">
    <source>
        <dbReference type="ARBA" id="ARBA00022448"/>
    </source>
</evidence>
<evidence type="ECO:0000313" key="7">
    <source>
        <dbReference type="EMBL" id="EFQ23861.1"/>
    </source>
</evidence>
<dbReference type="PANTHER" id="PTHR30483:SF6">
    <property type="entry name" value="PERIPLASMIC BINDING PROTEIN OF ABC TRANSPORTER FOR NATURAL AMINO ACIDS"/>
    <property type="match status" value="1"/>
</dbReference>
<comment type="similarity">
    <text evidence="1">Belongs to the leucine-binding protein family.</text>
</comment>
<dbReference type="Gene3D" id="3.40.50.2300">
    <property type="match status" value="2"/>
</dbReference>
<organism evidence="7 8">
    <name type="scientific">Aminomonas paucivorans DSM 12260</name>
    <dbReference type="NCBI Taxonomy" id="584708"/>
    <lineage>
        <taxon>Bacteria</taxon>
        <taxon>Thermotogati</taxon>
        <taxon>Synergistota</taxon>
        <taxon>Synergistia</taxon>
        <taxon>Synergistales</taxon>
        <taxon>Synergistaceae</taxon>
        <taxon>Aminomonas</taxon>
    </lineage>
</organism>
<dbReference type="PRINTS" id="PR00337">
    <property type="entry name" value="LEUILEVALBP"/>
</dbReference>
<dbReference type="Proteomes" id="UP000005096">
    <property type="component" value="Chromosome"/>
</dbReference>
<evidence type="ECO:0000259" key="6">
    <source>
        <dbReference type="Pfam" id="PF13458"/>
    </source>
</evidence>
<dbReference type="PANTHER" id="PTHR30483">
    <property type="entry name" value="LEUCINE-SPECIFIC-BINDING PROTEIN"/>
    <property type="match status" value="1"/>
</dbReference>
<feature type="signal peptide" evidence="5">
    <location>
        <begin position="1"/>
        <end position="23"/>
    </location>
</feature>
<dbReference type="STRING" id="584708.Apau_1442"/>
<dbReference type="RefSeq" id="WP_006301065.1">
    <property type="nucleotide sequence ID" value="NZ_CM001022.1"/>
</dbReference>
<evidence type="ECO:0000256" key="5">
    <source>
        <dbReference type="SAM" id="SignalP"/>
    </source>
</evidence>
<dbReference type="Pfam" id="PF13458">
    <property type="entry name" value="Peripla_BP_6"/>
    <property type="match status" value="1"/>
</dbReference>
<dbReference type="InterPro" id="IPR000709">
    <property type="entry name" value="Leu_Ile_Val-bd"/>
</dbReference>
<dbReference type="InterPro" id="IPR051010">
    <property type="entry name" value="BCAA_transport"/>
</dbReference>
<dbReference type="CDD" id="cd19981">
    <property type="entry name" value="PBP1_ABC_HAAT-like"/>
    <property type="match status" value="1"/>
</dbReference>
<accession>E3D0P0</accession>
<feature type="domain" description="Leucine-binding protein" evidence="6">
    <location>
        <begin position="26"/>
        <end position="366"/>
    </location>
</feature>
<dbReference type="InterPro" id="IPR028081">
    <property type="entry name" value="Leu-bd"/>
</dbReference>
<keyword evidence="4" id="KW-0029">Amino-acid transport</keyword>
<evidence type="ECO:0000256" key="1">
    <source>
        <dbReference type="ARBA" id="ARBA00010062"/>
    </source>
</evidence>
<keyword evidence="2" id="KW-0813">Transport</keyword>
<dbReference type="OrthoDB" id="1392at2"/>
<protein>
    <submittedName>
        <fullName evidence="7">Amino acid/amide ABC transporter substrate-binding protein, HAAT family</fullName>
    </submittedName>
</protein>
<reference evidence="7 8" key="1">
    <citation type="journal article" date="2010" name="Stand. Genomic Sci.">
        <title>Non-contiguous finished genome sequence of Aminomonas paucivorans type strain (GLU-3).</title>
        <authorList>
            <person name="Pitluck S."/>
            <person name="Yasawong M."/>
            <person name="Held B."/>
            <person name="Lapidus A."/>
            <person name="Nolan M."/>
            <person name="Copeland A."/>
            <person name="Lucas S."/>
            <person name="Del Rio T.G."/>
            <person name="Tice H."/>
            <person name="Cheng J.F."/>
            <person name="Chertkov O."/>
            <person name="Goodwin L."/>
            <person name="Tapia R."/>
            <person name="Han C."/>
            <person name="Liolios K."/>
            <person name="Ivanova N."/>
            <person name="Mavromatis K."/>
            <person name="Ovchinnikova G."/>
            <person name="Pati A."/>
            <person name="Chen A."/>
            <person name="Palaniappan K."/>
            <person name="Land M."/>
            <person name="Hauser L."/>
            <person name="Chang Y.J."/>
            <person name="Jeffries C.D."/>
            <person name="Pukall R."/>
            <person name="Spring S."/>
            <person name="Rohde M."/>
            <person name="Sikorski J."/>
            <person name="Goker M."/>
            <person name="Woyke T."/>
            <person name="Bristow J."/>
            <person name="Eisen J.A."/>
            <person name="Markowitz V."/>
            <person name="Hugenholtz P."/>
            <person name="Kyrpides N.C."/>
            <person name="Klenk H.P."/>
        </authorList>
    </citation>
    <scope>NUCLEOTIDE SEQUENCE [LARGE SCALE GENOMIC DNA]</scope>
    <source>
        <strain evidence="7 8">DSM 12260</strain>
    </source>
</reference>
<feature type="chain" id="PRO_5003167497" evidence="5">
    <location>
        <begin position="24"/>
        <end position="382"/>
    </location>
</feature>
<dbReference type="SUPFAM" id="SSF53822">
    <property type="entry name" value="Periplasmic binding protein-like I"/>
    <property type="match status" value="1"/>
</dbReference>
<keyword evidence="3 5" id="KW-0732">Signal</keyword>
<dbReference type="HOGENOM" id="CLU_027128_6_2_0"/>